<comment type="caution">
    <text evidence="1">The sequence shown here is derived from an EMBL/GenBank/DDBJ whole genome shotgun (WGS) entry which is preliminary data.</text>
</comment>
<dbReference type="Gene3D" id="3.40.50.1000">
    <property type="entry name" value="HAD superfamily/HAD-like"/>
    <property type="match status" value="1"/>
</dbReference>
<dbReference type="NCBIfam" id="TIGR01484">
    <property type="entry name" value="HAD-SF-IIB"/>
    <property type="match status" value="1"/>
</dbReference>
<dbReference type="Pfam" id="PF08282">
    <property type="entry name" value="Hydrolase_3"/>
    <property type="match status" value="1"/>
</dbReference>
<dbReference type="SFLD" id="SFLDS00003">
    <property type="entry name" value="Haloacid_Dehalogenase"/>
    <property type="match status" value="1"/>
</dbReference>
<organism evidence="1 2">
    <name type="scientific">[Lactobacillus] rogosae</name>
    <dbReference type="NCBI Taxonomy" id="706562"/>
    <lineage>
        <taxon>Bacteria</taxon>
        <taxon>Bacillati</taxon>
        <taxon>Bacillota</taxon>
        <taxon>Clostridia</taxon>
        <taxon>Lachnospirales</taxon>
        <taxon>Lachnospiraceae</taxon>
        <taxon>Lachnospira</taxon>
    </lineage>
</organism>
<proteinExistence type="predicted"/>
<dbReference type="PANTHER" id="PTHR10000:SF8">
    <property type="entry name" value="HAD SUPERFAMILY HYDROLASE-LIKE, TYPE 3"/>
    <property type="match status" value="1"/>
</dbReference>
<name>A0ABV1BZT8_9FIRM</name>
<dbReference type="InterPro" id="IPR036412">
    <property type="entry name" value="HAD-like_sf"/>
</dbReference>
<dbReference type="RefSeq" id="WP_055175542.1">
    <property type="nucleotide sequence ID" value="NZ_JBBMER010000006.1"/>
</dbReference>
<dbReference type="PANTHER" id="PTHR10000">
    <property type="entry name" value="PHOSPHOSERINE PHOSPHATASE"/>
    <property type="match status" value="1"/>
</dbReference>
<keyword evidence="2" id="KW-1185">Reference proteome</keyword>
<evidence type="ECO:0000313" key="2">
    <source>
        <dbReference type="Proteomes" id="UP001442364"/>
    </source>
</evidence>
<dbReference type="EC" id="3.1.3.-" evidence="1"/>
<dbReference type="InterPro" id="IPR000150">
    <property type="entry name" value="Cof"/>
</dbReference>
<protein>
    <submittedName>
        <fullName evidence="1">Cof-type HAD-IIB family hydrolase</fullName>
        <ecNumber evidence="1">3.1.3.-</ecNumber>
    </submittedName>
</protein>
<dbReference type="GO" id="GO:0016787">
    <property type="term" value="F:hydrolase activity"/>
    <property type="evidence" value="ECO:0007669"/>
    <property type="project" value="UniProtKB-KW"/>
</dbReference>
<gene>
    <name evidence="1" type="ORF">WMO14_08695</name>
</gene>
<dbReference type="PROSITE" id="PS01229">
    <property type="entry name" value="COF_2"/>
    <property type="match status" value="1"/>
</dbReference>
<reference evidence="1 2" key="1">
    <citation type="submission" date="2024-03" db="EMBL/GenBank/DDBJ databases">
        <title>Human intestinal bacterial collection.</title>
        <authorList>
            <person name="Pauvert C."/>
            <person name="Hitch T.C.A."/>
            <person name="Clavel T."/>
        </authorList>
    </citation>
    <scope>NUCLEOTIDE SEQUENCE [LARGE SCALE GENOMIC DNA]</scope>
    <source>
        <strain evidence="1 2">CLA-AA-H255</strain>
    </source>
</reference>
<dbReference type="CDD" id="cd07516">
    <property type="entry name" value="HAD_Pase"/>
    <property type="match status" value="1"/>
</dbReference>
<dbReference type="Proteomes" id="UP001442364">
    <property type="component" value="Unassembled WGS sequence"/>
</dbReference>
<evidence type="ECO:0000313" key="1">
    <source>
        <dbReference type="EMBL" id="MEQ2379956.1"/>
    </source>
</evidence>
<sequence length="274" mass="30441">MVKLIALDLDRTTLTSDGHLSEANKRALSGAIKRGVHVCIASGRAFDTLPEEVLNVQGIEYAITSNGASVYRIADRKCIKSYILKPQSVDNVLSVCKQYPVTYEAFIRGCAYAAKEYIDNPVKYGATENAIQYVRSTRILKEDIIQFINEHRSELDCMDVVLDDDILKRKIIDELYESDKDIYITSSVKQLIEISYKDAGKRSGVQYLAGLLGIDRKDIAAFGDADNDIDMIQFAGYGVVMGNATEHLKSIADYVTKSNDEDGVAYAIENILLN</sequence>
<dbReference type="NCBIfam" id="TIGR00099">
    <property type="entry name" value="Cof-subfamily"/>
    <property type="match status" value="1"/>
</dbReference>
<keyword evidence="1" id="KW-0378">Hydrolase</keyword>
<dbReference type="InterPro" id="IPR023214">
    <property type="entry name" value="HAD_sf"/>
</dbReference>
<dbReference type="EMBL" id="JBBMER010000006">
    <property type="protein sequence ID" value="MEQ2379956.1"/>
    <property type="molecule type" value="Genomic_DNA"/>
</dbReference>
<accession>A0ABV1BZT8</accession>
<dbReference type="InterPro" id="IPR006379">
    <property type="entry name" value="HAD-SF_hydro_IIB"/>
</dbReference>
<dbReference type="SUPFAM" id="SSF56784">
    <property type="entry name" value="HAD-like"/>
    <property type="match status" value="1"/>
</dbReference>
<dbReference type="SFLD" id="SFLDG01140">
    <property type="entry name" value="C2.B:_Phosphomannomutase_and_P"/>
    <property type="match status" value="1"/>
</dbReference>
<dbReference type="Gene3D" id="3.30.1240.10">
    <property type="match status" value="1"/>
</dbReference>